<evidence type="ECO:0000256" key="2">
    <source>
        <dbReference type="ARBA" id="ARBA00023125"/>
    </source>
</evidence>
<dbReference type="InterPro" id="IPR003313">
    <property type="entry name" value="AraC-bd"/>
</dbReference>
<dbReference type="Gene3D" id="1.10.10.60">
    <property type="entry name" value="Homeodomain-like"/>
    <property type="match status" value="2"/>
</dbReference>
<sequence>MEIKYFEDSKCKYLEPQKKQSVDLFLCYCGMENCTPSYSYGPAIRPQYLIHYIIDGEGSYTVNNTTYKLKKNQGFLICPNILTYYEADKDNPWTYMWIGFNGVKAQTYLNYANLNEENLIFEYSKDDSLKNYIFEMFKLKEMNHFTELKLEGLLYFFMSKLVEARKNTSNQKSYKNTELYLEKSIEFIENNYSHNIKINDIAKYIGINRSYLTNIFKKNINVSPQEFLVNYKIDKASELLKNTDLSIKSIAASVGYSDPLTFSKIFKKISGDNPKSYREKNSSI</sequence>
<proteinExistence type="predicted"/>
<dbReference type="EMBL" id="LZYZ01000010">
    <property type="protein sequence ID" value="OOM06360.1"/>
    <property type="molecule type" value="Genomic_DNA"/>
</dbReference>
<comment type="caution">
    <text evidence="5">The sequence shown here is derived from an EMBL/GenBank/DDBJ whole genome shotgun (WGS) entry which is preliminary data.</text>
</comment>
<evidence type="ECO:0000256" key="1">
    <source>
        <dbReference type="ARBA" id="ARBA00023015"/>
    </source>
</evidence>
<organism evidence="5 6">
    <name type="scientific">Clostridium saccharobutylicum</name>
    <dbReference type="NCBI Taxonomy" id="169679"/>
    <lineage>
        <taxon>Bacteria</taxon>
        <taxon>Bacillati</taxon>
        <taxon>Bacillota</taxon>
        <taxon>Clostridia</taxon>
        <taxon>Eubacteriales</taxon>
        <taxon>Clostridiaceae</taxon>
        <taxon>Clostridium</taxon>
    </lineage>
</organism>
<dbReference type="Pfam" id="PF12833">
    <property type="entry name" value="HTH_18"/>
    <property type="match status" value="1"/>
</dbReference>
<dbReference type="InterPro" id="IPR020449">
    <property type="entry name" value="Tscrpt_reg_AraC-type_HTH"/>
</dbReference>
<dbReference type="RefSeq" id="WP_242950002.1">
    <property type="nucleotide sequence ID" value="NZ_LZYZ01000010.1"/>
</dbReference>
<dbReference type="Proteomes" id="UP000191154">
    <property type="component" value="Unassembled WGS sequence"/>
</dbReference>
<name>A0A1S8MQC3_CLOSA</name>
<evidence type="ECO:0000313" key="5">
    <source>
        <dbReference type="EMBL" id="OOM06360.1"/>
    </source>
</evidence>
<protein>
    <submittedName>
        <fullName evidence="5">Melibiose operon regulatory protein</fullName>
    </submittedName>
</protein>
<dbReference type="GO" id="GO:0043565">
    <property type="term" value="F:sequence-specific DNA binding"/>
    <property type="evidence" value="ECO:0007669"/>
    <property type="project" value="InterPro"/>
</dbReference>
<dbReference type="InterPro" id="IPR018060">
    <property type="entry name" value="HTH_AraC"/>
</dbReference>
<dbReference type="SUPFAM" id="SSF51215">
    <property type="entry name" value="Regulatory protein AraC"/>
    <property type="match status" value="1"/>
</dbReference>
<evidence type="ECO:0000259" key="4">
    <source>
        <dbReference type="PROSITE" id="PS01124"/>
    </source>
</evidence>
<dbReference type="CDD" id="cd06986">
    <property type="entry name" value="cupin_MmsR-like_N"/>
    <property type="match status" value="1"/>
</dbReference>
<dbReference type="GO" id="GO:0003700">
    <property type="term" value="F:DNA-binding transcription factor activity"/>
    <property type="evidence" value="ECO:0007669"/>
    <property type="project" value="InterPro"/>
</dbReference>
<evidence type="ECO:0000313" key="6">
    <source>
        <dbReference type="Proteomes" id="UP000191154"/>
    </source>
</evidence>
<keyword evidence="1" id="KW-0805">Transcription regulation</keyword>
<evidence type="ECO:0000256" key="3">
    <source>
        <dbReference type="ARBA" id="ARBA00023163"/>
    </source>
</evidence>
<dbReference type="InterPro" id="IPR009057">
    <property type="entry name" value="Homeodomain-like_sf"/>
</dbReference>
<keyword evidence="3" id="KW-0804">Transcription</keyword>
<dbReference type="Gene3D" id="2.60.120.280">
    <property type="entry name" value="Regulatory protein AraC"/>
    <property type="match status" value="1"/>
</dbReference>
<gene>
    <name evidence="5" type="primary">melR_2</name>
    <name evidence="5" type="ORF">CLOSAC_42790</name>
</gene>
<dbReference type="PANTHER" id="PTHR43280">
    <property type="entry name" value="ARAC-FAMILY TRANSCRIPTIONAL REGULATOR"/>
    <property type="match status" value="1"/>
</dbReference>
<keyword evidence="2" id="KW-0238">DNA-binding</keyword>
<dbReference type="PANTHER" id="PTHR43280:SF30">
    <property type="entry name" value="MMSAB OPERON REGULATORY PROTEIN"/>
    <property type="match status" value="1"/>
</dbReference>
<dbReference type="InterPro" id="IPR018062">
    <property type="entry name" value="HTH_AraC-typ_CS"/>
</dbReference>
<dbReference type="PROSITE" id="PS00041">
    <property type="entry name" value="HTH_ARAC_FAMILY_1"/>
    <property type="match status" value="1"/>
</dbReference>
<dbReference type="SUPFAM" id="SSF46689">
    <property type="entry name" value="Homeodomain-like"/>
    <property type="match status" value="2"/>
</dbReference>
<dbReference type="Pfam" id="PF02311">
    <property type="entry name" value="AraC_binding"/>
    <property type="match status" value="1"/>
</dbReference>
<dbReference type="AlphaFoldDB" id="A0A1S8MQC3"/>
<dbReference type="InterPro" id="IPR037923">
    <property type="entry name" value="HTH-like"/>
</dbReference>
<dbReference type="SMART" id="SM00342">
    <property type="entry name" value="HTH_ARAC"/>
    <property type="match status" value="1"/>
</dbReference>
<dbReference type="PROSITE" id="PS01124">
    <property type="entry name" value="HTH_ARAC_FAMILY_2"/>
    <property type="match status" value="1"/>
</dbReference>
<dbReference type="PRINTS" id="PR00032">
    <property type="entry name" value="HTHARAC"/>
</dbReference>
<accession>A0A1S8MQC3</accession>
<feature type="domain" description="HTH araC/xylS-type" evidence="4">
    <location>
        <begin position="182"/>
        <end position="280"/>
    </location>
</feature>
<dbReference type="STRING" id="169679.CSACC_08560"/>
<reference evidence="5 6" key="1">
    <citation type="submission" date="2016-05" db="EMBL/GenBank/DDBJ databases">
        <title>Microbial solvent formation.</title>
        <authorList>
            <person name="Poehlein A."/>
            <person name="Montoya Solano J.D."/>
            <person name="Flitsch S."/>
            <person name="Krabben P."/>
            <person name="Duerre P."/>
            <person name="Daniel R."/>
        </authorList>
    </citation>
    <scope>NUCLEOTIDE SEQUENCE [LARGE SCALE GENOMIC DNA]</scope>
    <source>
        <strain evidence="5 6">L1-8</strain>
    </source>
</reference>